<accession>A0A917GHU8</accession>
<evidence type="ECO:0000313" key="5">
    <source>
        <dbReference type="EMBL" id="GGG46988.1"/>
    </source>
</evidence>
<evidence type="ECO:0000259" key="4">
    <source>
        <dbReference type="SMART" id="SM00479"/>
    </source>
</evidence>
<keyword evidence="3" id="KW-0269">Exonuclease</keyword>
<dbReference type="InterPro" id="IPR051274">
    <property type="entry name" value="3-5_Exoribonuclease"/>
</dbReference>
<evidence type="ECO:0000313" key="6">
    <source>
        <dbReference type="Proteomes" id="UP000627715"/>
    </source>
</evidence>
<name>A0A917GHU8_9GAMM</name>
<dbReference type="GO" id="GO:0003676">
    <property type="term" value="F:nucleic acid binding"/>
    <property type="evidence" value="ECO:0007669"/>
    <property type="project" value="InterPro"/>
</dbReference>
<evidence type="ECO:0000256" key="2">
    <source>
        <dbReference type="ARBA" id="ARBA00022801"/>
    </source>
</evidence>
<feature type="domain" description="Exonuclease" evidence="4">
    <location>
        <begin position="4"/>
        <end position="183"/>
    </location>
</feature>
<dbReference type="SMART" id="SM00479">
    <property type="entry name" value="EXOIII"/>
    <property type="match status" value="1"/>
</dbReference>
<proteinExistence type="predicted"/>
<gene>
    <name evidence="5" type="ORF">GCM10011403_00120</name>
</gene>
<keyword evidence="1" id="KW-0540">Nuclease</keyword>
<dbReference type="CDD" id="cd06133">
    <property type="entry name" value="ERI-1_3'hExo_like"/>
    <property type="match status" value="1"/>
</dbReference>
<dbReference type="InterPro" id="IPR036397">
    <property type="entry name" value="RNaseH_sf"/>
</dbReference>
<dbReference type="GO" id="GO:0006259">
    <property type="term" value="P:DNA metabolic process"/>
    <property type="evidence" value="ECO:0007669"/>
    <property type="project" value="UniProtKB-ARBA"/>
</dbReference>
<evidence type="ECO:0000256" key="3">
    <source>
        <dbReference type="ARBA" id="ARBA00022839"/>
    </source>
</evidence>
<protein>
    <recommendedName>
        <fullName evidence="4">Exonuclease domain-containing protein</fullName>
    </recommendedName>
</protein>
<dbReference type="PANTHER" id="PTHR23044">
    <property type="entry name" value="3'-5' EXONUCLEASE ERI1-RELATED"/>
    <property type="match status" value="1"/>
</dbReference>
<comment type="caution">
    <text evidence="5">The sequence shown here is derived from an EMBL/GenBank/DDBJ whole genome shotgun (WGS) entry which is preliminary data.</text>
</comment>
<reference evidence="5" key="1">
    <citation type="journal article" date="2014" name="Int. J. Syst. Evol. Microbiol.">
        <title>Complete genome sequence of Corynebacterium casei LMG S-19264T (=DSM 44701T), isolated from a smear-ripened cheese.</title>
        <authorList>
            <consortium name="US DOE Joint Genome Institute (JGI-PGF)"/>
            <person name="Walter F."/>
            <person name="Albersmeier A."/>
            <person name="Kalinowski J."/>
            <person name="Ruckert C."/>
        </authorList>
    </citation>
    <scope>NUCLEOTIDE SEQUENCE</scope>
    <source>
        <strain evidence="5">CGMCC 1.15425</strain>
    </source>
</reference>
<dbReference type="EMBL" id="BMIY01000001">
    <property type="protein sequence ID" value="GGG46988.1"/>
    <property type="molecule type" value="Genomic_DNA"/>
</dbReference>
<dbReference type="InterPro" id="IPR013520">
    <property type="entry name" value="Ribonucl_H"/>
</dbReference>
<dbReference type="RefSeq" id="WP_068810653.1">
    <property type="nucleotide sequence ID" value="NZ_BMIY01000001.1"/>
</dbReference>
<dbReference type="Gene3D" id="3.30.420.10">
    <property type="entry name" value="Ribonuclease H-like superfamily/Ribonuclease H"/>
    <property type="match status" value="1"/>
</dbReference>
<dbReference type="Proteomes" id="UP000627715">
    <property type="component" value="Unassembled WGS sequence"/>
</dbReference>
<keyword evidence="2" id="KW-0378">Hydrolase</keyword>
<dbReference type="AlphaFoldDB" id="A0A917GHU8"/>
<keyword evidence="6" id="KW-1185">Reference proteome</keyword>
<dbReference type="GO" id="GO:0000175">
    <property type="term" value="F:3'-5'-RNA exonuclease activity"/>
    <property type="evidence" value="ECO:0007669"/>
    <property type="project" value="InterPro"/>
</dbReference>
<dbReference type="InterPro" id="IPR012337">
    <property type="entry name" value="RNaseH-like_sf"/>
</dbReference>
<reference evidence="5" key="2">
    <citation type="submission" date="2020-09" db="EMBL/GenBank/DDBJ databases">
        <authorList>
            <person name="Sun Q."/>
            <person name="Zhou Y."/>
        </authorList>
    </citation>
    <scope>NUCLEOTIDE SEQUENCE</scope>
    <source>
        <strain evidence="5">CGMCC 1.15425</strain>
    </source>
</reference>
<sequence length="202" mass="23122">MTELIIVCDLEATCWVDGETVPIEKMEIIEIGCVLCDLGGNIEDEFSTFVRPVQHPTLSPFCTELTSITQTDVDDAPIFSEAMTLLDDWAANRHTMWGSWGFYDCRLLLSEQERNGVQSSYMRMPHINLKKAWRRTTKQRRQNGLAAALRYHELTFEGVPHRAIADAQNTTRLLKFIPYSEIELQLPPTSDTSESPRNKEQE</sequence>
<dbReference type="Pfam" id="PF00929">
    <property type="entry name" value="RNase_T"/>
    <property type="match status" value="1"/>
</dbReference>
<dbReference type="SUPFAM" id="SSF53098">
    <property type="entry name" value="Ribonuclease H-like"/>
    <property type="match status" value="1"/>
</dbReference>
<dbReference type="InterPro" id="IPR047201">
    <property type="entry name" value="ERI-1_3'hExo-like"/>
</dbReference>
<evidence type="ECO:0000256" key="1">
    <source>
        <dbReference type="ARBA" id="ARBA00022722"/>
    </source>
</evidence>
<organism evidence="5 6">
    <name type="scientific">Pseudohongiella nitratireducens</name>
    <dbReference type="NCBI Taxonomy" id="1768907"/>
    <lineage>
        <taxon>Bacteria</taxon>
        <taxon>Pseudomonadati</taxon>
        <taxon>Pseudomonadota</taxon>
        <taxon>Gammaproteobacteria</taxon>
        <taxon>Pseudomonadales</taxon>
        <taxon>Pseudohongiellaceae</taxon>
        <taxon>Pseudohongiella</taxon>
    </lineage>
</organism>
<dbReference type="PANTHER" id="PTHR23044:SF61">
    <property type="entry name" value="3'-5' EXORIBONUCLEASE 1-RELATED"/>
    <property type="match status" value="1"/>
</dbReference>